<dbReference type="InterPro" id="IPR003819">
    <property type="entry name" value="TauD/TfdA-like"/>
</dbReference>
<evidence type="ECO:0000313" key="4">
    <source>
        <dbReference type="Proteomes" id="UP000717696"/>
    </source>
</evidence>
<dbReference type="Gene3D" id="3.60.130.10">
    <property type="entry name" value="Clavaminate synthase-like"/>
    <property type="match status" value="1"/>
</dbReference>
<sequence length="406" mass="45438">MAPANGSLNSTMGFPYDSKNDTTQVVDTYTAGKNLVKGSEGTLAGPLVWSGVDFKDDRAYTLQLDHEDVLEVDNALAEFHKLGLDGDQVSQSNFPLPNLSRRLQTCTQTLHLGRGFVVLRGINADRYKVEDTIVIFLGLASYIAEKRGLQDRKGTMLAHVTESKLWTVPANLRHGIHTNEALPFHTDMGCDILSLQVRDCAVEGGYTYISSAWWVFNDLLNREPEVVKTLLAPNWPVQIPGRRNLAYYLAPVFSFHDGKLLASLDPHRLGPHPAVTNVKIPTLSPAQLHALQVVSESAARAELQLTLNKGDILLFNNLALLHRRDRYQDDENTSRHLVRLWLRSQKLGWAIPNAFLPPWKAAYGENRRTDKRLYPPVPLPVYPEQRYTTGSAAFVFEEDSDLSDSD</sequence>
<comment type="caution">
    <text evidence="3">The sequence shown here is derived from an EMBL/GenBank/DDBJ whole genome shotgun (WGS) entry which is preliminary data.</text>
</comment>
<dbReference type="InterPro" id="IPR050411">
    <property type="entry name" value="AlphaKG_dependent_hydroxylases"/>
</dbReference>
<dbReference type="InterPro" id="IPR042098">
    <property type="entry name" value="TauD-like_sf"/>
</dbReference>
<organism evidence="3 4">
    <name type="scientific">Dactylonectria estremocensis</name>
    <dbReference type="NCBI Taxonomy" id="1079267"/>
    <lineage>
        <taxon>Eukaryota</taxon>
        <taxon>Fungi</taxon>
        <taxon>Dikarya</taxon>
        <taxon>Ascomycota</taxon>
        <taxon>Pezizomycotina</taxon>
        <taxon>Sordariomycetes</taxon>
        <taxon>Hypocreomycetidae</taxon>
        <taxon>Hypocreales</taxon>
        <taxon>Nectriaceae</taxon>
        <taxon>Dactylonectria</taxon>
    </lineage>
</organism>
<accession>A0A9P9ENB3</accession>
<evidence type="ECO:0000259" key="2">
    <source>
        <dbReference type="Pfam" id="PF02668"/>
    </source>
</evidence>
<dbReference type="PANTHER" id="PTHR10696:SF54">
    <property type="entry name" value="FAMILY OXIDOREDUCTASE, PUTATIVE (AFU_ORTHOLOGUE AFUA_4G13850)-RELATED"/>
    <property type="match status" value="1"/>
</dbReference>
<keyword evidence="4" id="KW-1185">Reference proteome</keyword>
<dbReference type="AlphaFoldDB" id="A0A9P9ENB3"/>
<dbReference type="Proteomes" id="UP000717696">
    <property type="component" value="Unassembled WGS sequence"/>
</dbReference>
<evidence type="ECO:0000256" key="1">
    <source>
        <dbReference type="ARBA" id="ARBA00023002"/>
    </source>
</evidence>
<feature type="domain" description="TauD/TfdA-like" evidence="2">
    <location>
        <begin position="89"/>
        <end position="341"/>
    </location>
</feature>
<dbReference type="PANTHER" id="PTHR10696">
    <property type="entry name" value="GAMMA-BUTYROBETAINE HYDROXYLASE-RELATED"/>
    <property type="match status" value="1"/>
</dbReference>
<keyword evidence="1" id="KW-0560">Oxidoreductase</keyword>
<name>A0A9P9ENB3_9HYPO</name>
<dbReference type="Pfam" id="PF02668">
    <property type="entry name" value="TauD"/>
    <property type="match status" value="1"/>
</dbReference>
<dbReference type="GO" id="GO:0016491">
    <property type="term" value="F:oxidoreductase activity"/>
    <property type="evidence" value="ECO:0007669"/>
    <property type="project" value="UniProtKB-KW"/>
</dbReference>
<dbReference type="SUPFAM" id="SSF51197">
    <property type="entry name" value="Clavaminate synthase-like"/>
    <property type="match status" value="1"/>
</dbReference>
<proteinExistence type="predicted"/>
<evidence type="ECO:0000313" key="3">
    <source>
        <dbReference type="EMBL" id="KAH7141255.1"/>
    </source>
</evidence>
<dbReference type="EMBL" id="JAGMUU010000012">
    <property type="protein sequence ID" value="KAH7141255.1"/>
    <property type="molecule type" value="Genomic_DNA"/>
</dbReference>
<protein>
    <recommendedName>
        <fullName evidence="2">TauD/TfdA-like domain-containing protein</fullName>
    </recommendedName>
</protein>
<reference evidence="3" key="1">
    <citation type="journal article" date="2021" name="Nat. Commun.">
        <title>Genetic determinants of endophytism in the Arabidopsis root mycobiome.</title>
        <authorList>
            <person name="Mesny F."/>
            <person name="Miyauchi S."/>
            <person name="Thiergart T."/>
            <person name="Pickel B."/>
            <person name="Atanasova L."/>
            <person name="Karlsson M."/>
            <person name="Huettel B."/>
            <person name="Barry K.W."/>
            <person name="Haridas S."/>
            <person name="Chen C."/>
            <person name="Bauer D."/>
            <person name="Andreopoulos W."/>
            <person name="Pangilinan J."/>
            <person name="LaButti K."/>
            <person name="Riley R."/>
            <person name="Lipzen A."/>
            <person name="Clum A."/>
            <person name="Drula E."/>
            <person name="Henrissat B."/>
            <person name="Kohler A."/>
            <person name="Grigoriev I.V."/>
            <person name="Martin F.M."/>
            <person name="Hacquard S."/>
        </authorList>
    </citation>
    <scope>NUCLEOTIDE SEQUENCE</scope>
    <source>
        <strain evidence="3">MPI-CAGE-AT-0021</strain>
    </source>
</reference>
<dbReference type="OrthoDB" id="272271at2759"/>
<gene>
    <name evidence="3" type="ORF">B0J13DRAFT_54947</name>
</gene>